<proteinExistence type="predicted"/>
<dbReference type="Proteomes" id="UP000537130">
    <property type="component" value="Unassembled WGS sequence"/>
</dbReference>
<evidence type="ECO:0000313" key="3">
    <source>
        <dbReference type="Proteomes" id="UP000537130"/>
    </source>
</evidence>
<reference evidence="2 3" key="1">
    <citation type="submission" date="2020-08" db="EMBL/GenBank/DDBJ databases">
        <title>Genomic Encyclopedia of Type Strains, Phase III (KMG-III): the genomes of soil and plant-associated and newly described type strains.</title>
        <authorList>
            <person name="Whitman W."/>
        </authorList>
    </citation>
    <scope>NUCLEOTIDE SEQUENCE [LARGE SCALE GENOMIC DNA]</scope>
    <source>
        <strain evidence="2 3">CECT 8654</strain>
    </source>
</reference>
<dbReference type="AlphaFoldDB" id="A0A7W4W3P7"/>
<organism evidence="2 3">
    <name type="scientific">Litorivivens lipolytica</name>
    <dbReference type="NCBI Taxonomy" id="1524264"/>
    <lineage>
        <taxon>Bacteria</taxon>
        <taxon>Pseudomonadati</taxon>
        <taxon>Pseudomonadota</taxon>
        <taxon>Gammaproteobacteria</taxon>
        <taxon>Litorivivens</taxon>
    </lineage>
</organism>
<comment type="caution">
    <text evidence="2">The sequence shown here is derived from an EMBL/GenBank/DDBJ whole genome shotgun (WGS) entry which is preliminary data.</text>
</comment>
<keyword evidence="1" id="KW-1133">Transmembrane helix</keyword>
<keyword evidence="1" id="KW-0472">Membrane</keyword>
<sequence length="119" mass="13411">MDWLTVSVSLNLLLTLAVIVLVWKLRTHPQHEDERDAELAAELEGPADQNGKRQRLVIALEILNPLELVAERSWIGGKFSNLSPGLMHRIVVNQTRDQLTTGMKENGVEVDVRVIRLNP</sequence>
<feature type="transmembrane region" description="Helical" evidence="1">
    <location>
        <begin position="6"/>
        <end position="25"/>
    </location>
</feature>
<dbReference type="EMBL" id="JACHWY010000001">
    <property type="protein sequence ID" value="MBB3046755.1"/>
    <property type="molecule type" value="Genomic_DNA"/>
</dbReference>
<accession>A0A7W4W3P7</accession>
<dbReference type="RefSeq" id="WP_183409427.1">
    <property type="nucleotide sequence ID" value="NZ_JACHWY010000001.1"/>
</dbReference>
<name>A0A7W4W3P7_9GAMM</name>
<keyword evidence="3" id="KW-1185">Reference proteome</keyword>
<gene>
    <name evidence="2" type="ORF">FHR99_000991</name>
</gene>
<evidence type="ECO:0000256" key="1">
    <source>
        <dbReference type="SAM" id="Phobius"/>
    </source>
</evidence>
<evidence type="ECO:0000313" key="2">
    <source>
        <dbReference type="EMBL" id="MBB3046755.1"/>
    </source>
</evidence>
<protein>
    <submittedName>
        <fullName evidence="2">Uncharacterized protein</fullName>
    </submittedName>
</protein>
<keyword evidence="1" id="KW-0812">Transmembrane</keyword>